<reference evidence="1 2" key="1">
    <citation type="submission" date="2013-07" db="EMBL/GenBank/DDBJ databases">
        <authorList>
            <consortium name="DOE Joint Genome Institute"/>
            <person name="Reeve W."/>
            <person name="Huntemann M."/>
            <person name="Han J."/>
            <person name="Chen A."/>
            <person name="Kyrpides N."/>
            <person name="Mavromatis K."/>
            <person name="Markowitz V."/>
            <person name="Palaniappan K."/>
            <person name="Ivanova N."/>
            <person name="Schaumberg A."/>
            <person name="Pati A."/>
            <person name="Liolios K."/>
            <person name="Nordberg H.P."/>
            <person name="Cantor M.N."/>
            <person name="Hua S.X."/>
            <person name="Woyke T."/>
        </authorList>
    </citation>
    <scope>NUCLEOTIDE SEQUENCE [LARGE SCALE GENOMIC DNA]</scope>
    <source>
        <strain evidence="1 2">DSM 43889</strain>
    </source>
</reference>
<accession>A0ABT1JHX1</accession>
<evidence type="ECO:0000313" key="2">
    <source>
        <dbReference type="Proteomes" id="UP000791080"/>
    </source>
</evidence>
<reference evidence="1 2" key="2">
    <citation type="submission" date="2022-06" db="EMBL/GenBank/DDBJ databases">
        <title>Genomic Encyclopedia of Type Strains, Phase I: the one thousand microbial genomes (KMG-I) project.</title>
        <authorList>
            <person name="Kyrpides N."/>
        </authorList>
    </citation>
    <scope>NUCLEOTIDE SEQUENCE [LARGE SCALE GENOMIC DNA]</scope>
    <source>
        <strain evidence="1 2">DSM 43889</strain>
    </source>
</reference>
<name>A0ABT1JHX1_ACTCY</name>
<protein>
    <submittedName>
        <fullName evidence="1">Uncharacterized protein</fullName>
    </submittedName>
</protein>
<evidence type="ECO:0000313" key="1">
    <source>
        <dbReference type="EMBL" id="MCP2332115.1"/>
    </source>
</evidence>
<dbReference type="Proteomes" id="UP000791080">
    <property type="component" value="Unassembled WGS sequence"/>
</dbReference>
<sequence length="74" mass="7980">MARRPVGNIPLSSGYSPVQGKISRLVGAVARPLFRVHARWKTAGVTGAKLMWRDRPVDLLLVASAVCRGTRPTG</sequence>
<comment type="caution">
    <text evidence="1">The sequence shown here is derived from an EMBL/GenBank/DDBJ whole genome shotgun (WGS) entry which is preliminary data.</text>
</comment>
<organism evidence="1 2">
    <name type="scientific">Actinoalloteichus caeruleus DSM 43889</name>
    <dbReference type="NCBI Taxonomy" id="1120930"/>
    <lineage>
        <taxon>Bacteria</taxon>
        <taxon>Bacillati</taxon>
        <taxon>Actinomycetota</taxon>
        <taxon>Actinomycetes</taxon>
        <taxon>Pseudonocardiales</taxon>
        <taxon>Pseudonocardiaceae</taxon>
        <taxon>Actinoalloteichus</taxon>
        <taxon>Actinoalloteichus cyanogriseus</taxon>
    </lineage>
</organism>
<gene>
    <name evidence="1" type="ORF">G443_002385</name>
</gene>
<dbReference type="EMBL" id="AUBJ02000001">
    <property type="protein sequence ID" value="MCP2332115.1"/>
    <property type="molecule type" value="Genomic_DNA"/>
</dbReference>
<keyword evidence="2" id="KW-1185">Reference proteome</keyword>
<proteinExistence type="predicted"/>